<evidence type="ECO:0000256" key="1">
    <source>
        <dbReference type="ARBA" id="ARBA00022754"/>
    </source>
</evidence>
<dbReference type="GO" id="GO:0005652">
    <property type="term" value="C:nuclear lamina"/>
    <property type="evidence" value="ECO:0007669"/>
    <property type="project" value="TreeGrafter"/>
</dbReference>
<evidence type="ECO:0000259" key="4">
    <source>
        <dbReference type="PROSITE" id="PS50202"/>
    </source>
</evidence>
<evidence type="ECO:0000259" key="5">
    <source>
        <dbReference type="PROSITE" id="PS51842"/>
    </source>
</evidence>
<dbReference type="EMBL" id="JAUCMV010000001">
    <property type="protein sequence ID" value="KAK0423555.1"/>
    <property type="molecule type" value="Genomic_DNA"/>
</dbReference>
<keyword evidence="2 3" id="KW-0175">Coiled coil</keyword>
<dbReference type="GO" id="GO:0090435">
    <property type="term" value="P:protein localization to nuclear envelope"/>
    <property type="evidence" value="ECO:0007669"/>
    <property type="project" value="TreeGrafter"/>
</dbReference>
<dbReference type="Pfam" id="PF00038">
    <property type="entry name" value="Filament"/>
    <property type="match status" value="1"/>
</dbReference>
<dbReference type="Proteomes" id="UP001175271">
    <property type="component" value="Unassembled WGS sequence"/>
</dbReference>
<dbReference type="SUPFAM" id="SSF49354">
    <property type="entry name" value="PapD-like"/>
    <property type="match status" value="1"/>
</dbReference>
<dbReference type="PROSITE" id="PS51842">
    <property type="entry name" value="IF_ROD_2"/>
    <property type="match status" value="1"/>
</dbReference>
<dbReference type="SMART" id="SM01391">
    <property type="entry name" value="Filament"/>
    <property type="match status" value="1"/>
</dbReference>
<dbReference type="InterPro" id="IPR000535">
    <property type="entry name" value="MSP_dom"/>
</dbReference>
<sequence length="712" mass="81415">MAVESSAEQAVAPPQFITLDQTLICFDVEQPSDARQELMIGQTMAGDKPVAWRIRTNAPTRYCVSPNSGVLDCSSTVAAVVVELIGNRYNPHHKLIVQAIELLPDESAKTIWRSDRAKVVENVQTIQLELSTTLLNLDHTQHLSTESSSAQRSASVTSLLEQSSTVGAERVKELEALLAMLESDTQQMKKNVEQTLRLKEVLEKNLVGRNETKVELKKKIADAEVKMNALQEKVAKQEVELRQSNMSKQMQSDQCVKLTMDCEMGGQQSHLEDVTEALLTSKLETQQLQRGNGEPSRQLESLNWRIAKEGTQRALKSRDLETKLINMEVAMATMRAEFDARIAQNTREINDLYEIGFTHDDVEAGKLKKDLIDEKMDELRKTLDDVCTEKARLEIEHSKAVEGYDELKAKVSKLEKDLNASDRDRLNCQSLVQDLQARLNTAENRRKHAEDESTVLRGENNDLKRQRETLCRKIENEAALRTTLEDKLITLKEDLDFARKTHVSQMDEVKRKRQHEMTSVSNEMESRYQAQLQKQLQAMRADFDARIAQNRREIDELYKTKLSEANETASRDRSNAKEAREEAARARLRVHELETVLSSYNKQVDELNRKIADLESALRRTLSEYRYLMDLKVQLDVELQAYQKSCEGQESRRKHAEDEISVLRGENDDLKRQLETLRREIEDEAVLRTTLENKLTTLKKDLQGNIPKCPTS</sequence>
<dbReference type="InterPro" id="IPR008962">
    <property type="entry name" value="PapD-like_sf"/>
</dbReference>
<accession>A0AA39IH71</accession>
<keyword evidence="7" id="KW-1185">Reference proteome</keyword>
<dbReference type="AlphaFoldDB" id="A0AA39IH71"/>
<feature type="coiled-coil region" evidence="3">
    <location>
        <begin position="376"/>
        <end position="501"/>
    </location>
</feature>
<dbReference type="GO" id="GO:0031507">
    <property type="term" value="P:heterochromatin formation"/>
    <property type="evidence" value="ECO:0007669"/>
    <property type="project" value="TreeGrafter"/>
</dbReference>
<dbReference type="PANTHER" id="PTHR45721">
    <property type="entry name" value="LAMIN DM0-RELATED"/>
    <property type="match status" value="1"/>
</dbReference>
<dbReference type="Pfam" id="PF00635">
    <property type="entry name" value="Motile_Sperm"/>
    <property type="match status" value="1"/>
</dbReference>
<feature type="coiled-coil region" evidence="3">
    <location>
        <begin position="562"/>
        <end position="694"/>
    </location>
</feature>
<keyword evidence="1" id="KW-0403">Intermediate filament</keyword>
<dbReference type="PROSITE" id="PS50202">
    <property type="entry name" value="MSP"/>
    <property type="match status" value="1"/>
</dbReference>
<proteinExistence type="predicted"/>
<name>A0AA39IH71_9BILA</name>
<feature type="coiled-coil region" evidence="3">
    <location>
        <begin position="171"/>
        <end position="247"/>
    </location>
</feature>
<dbReference type="GO" id="GO:0005200">
    <property type="term" value="F:structural constituent of cytoskeleton"/>
    <property type="evidence" value="ECO:0007669"/>
    <property type="project" value="TreeGrafter"/>
</dbReference>
<dbReference type="Gene3D" id="1.20.5.1160">
    <property type="entry name" value="Vasodilator-stimulated phosphoprotein"/>
    <property type="match status" value="1"/>
</dbReference>
<comment type="caution">
    <text evidence="6">The sequence shown here is derived from an EMBL/GenBank/DDBJ whole genome shotgun (WGS) entry which is preliminary data.</text>
</comment>
<dbReference type="GO" id="GO:0006998">
    <property type="term" value="P:nuclear envelope organization"/>
    <property type="evidence" value="ECO:0007669"/>
    <property type="project" value="TreeGrafter"/>
</dbReference>
<evidence type="ECO:0000256" key="2">
    <source>
        <dbReference type="ARBA" id="ARBA00023054"/>
    </source>
</evidence>
<gene>
    <name evidence="6" type="ORF">QR680_008208</name>
</gene>
<dbReference type="GO" id="GO:0007097">
    <property type="term" value="P:nuclear migration"/>
    <property type="evidence" value="ECO:0007669"/>
    <property type="project" value="TreeGrafter"/>
</dbReference>
<dbReference type="InterPro" id="IPR039008">
    <property type="entry name" value="IF_rod_dom"/>
</dbReference>
<evidence type="ECO:0000256" key="3">
    <source>
        <dbReference type="SAM" id="Coils"/>
    </source>
</evidence>
<organism evidence="6 7">
    <name type="scientific">Steinernema hermaphroditum</name>
    <dbReference type="NCBI Taxonomy" id="289476"/>
    <lineage>
        <taxon>Eukaryota</taxon>
        <taxon>Metazoa</taxon>
        <taxon>Ecdysozoa</taxon>
        <taxon>Nematoda</taxon>
        <taxon>Chromadorea</taxon>
        <taxon>Rhabditida</taxon>
        <taxon>Tylenchina</taxon>
        <taxon>Panagrolaimomorpha</taxon>
        <taxon>Strongyloidoidea</taxon>
        <taxon>Steinernematidae</taxon>
        <taxon>Steinernema</taxon>
    </lineage>
</organism>
<reference evidence="6" key="1">
    <citation type="submission" date="2023-06" db="EMBL/GenBank/DDBJ databases">
        <title>Genomic analysis of the entomopathogenic nematode Steinernema hermaphroditum.</title>
        <authorList>
            <person name="Schwarz E.M."/>
            <person name="Heppert J.K."/>
            <person name="Baniya A."/>
            <person name="Schwartz H.T."/>
            <person name="Tan C.-H."/>
            <person name="Antoshechkin I."/>
            <person name="Sternberg P.W."/>
            <person name="Goodrich-Blair H."/>
            <person name="Dillman A.R."/>
        </authorList>
    </citation>
    <scope>NUCLEOTIDE SEQUENCE</scope>
    <source>
        <strain evidence="6">PS9179</strain>
        <tissue evidence="6">Whole animal</tissue>
    </source>
</reference>
<evidence type="ECO:0000313" key="6">
    <source>
        <dbReference type="EMBL" id="KAK0423555.1"/>
    </source>
</evidence>
<dbReference type="InterPro" id="IPR013783">
    <property type="entry name" value="Ig-like_fold"/>
</dbReference>
<dbReference type="SUPFAM" id="SSF64593">
    <property type="entry name" value="Intermediate filament protein, coiled coil region"/>
    <property type="match status" value="1"/>
</dbReference>
<dbReference type="PANTHER" id="PTHR45721:SF11">
    <property type="entry name" value="LAMIN DM0-RELATED"/>
    <property type="match status" value="1"/>
</dbReference>
<protein>
    <recommendedName>
        <fullName evidence="8">Major sperm protein</fullName>
    </recommendedName>
</protein>
<evidence type="ECO:0000313" key="7">
    <source>
        <dbReference type="Proteomes" id="UP001175271"/>
    </source>
</evidence>
<dbReference type="GO" id="GO:0005882">
    <property type="term" value="C:intermediate filament"/>
    <property type="evidence" value="ECO:0007669"/>
    <property type="project" value="UniProtKB-KW"/>
</dbReference>
<feature type="domain" description="IF rod" evidence="5">
    <location>
        <begin position="432"/>
        <end position="653"/>
    </location>
</feature>
<dbReference type="Gene3D" id="1.20.5.500">
    <property type="entry name" value="Single helix bin"/>
    <property type="match status" value="1"/>
</dbReference>
<feature type="domain" description="MSP" evidence="4">
    <location>
        <begin position="8"/>
        <end position="130"/>
    </location>
</feature>
<evidence type="ECO:0008006" key="8">
    <source>
        <dbReference type="Google" id="ProtNLM"/>
    </source>
</evidence>
<dbReference type="Gene3D" id="2.60.40.10">
    <property type="entry name" value="Immunoglobulins"/>
    <property type="match status" value="1"/>
</dbReference>
<dbReference type="GO" id="GO:0051664">
    <property type="term" value="P:nuclear pore localization"/>
    <property type="evidence" value="ECO:0007669"/>
    <property type="project" value="TreeGrafter"/>
</dbReference>
<dbReference type="Gene3D" id="1.20.5.170">
    <property type="match status" value="1"/>
</dbReference>